<evidence type="ECO:0000256" key="1">
    <source>
        <dbReference type="ARBA" id="ARBA00022490"/>
    </source>
</evidence>
<dbReference type="InterPro" id="IPR005234">
    <property type="entry name" value="ScpB_csome_segregation"/>
</dbReference>
<proteinExistence type="predicted"/>
<evidence type="ECO:0000256" key="5">
    <source>
        <dbReference type="SAM" id="MobiDB-lite"/>
    </source>
</evidence>
<keyword evidence="7" id="KW-1185">Reference proteome</keyword>
<feature type="region of interest" description="Disordered" evidence="5">
    <location>
        <begin position="185"/>
        <end position="239"/>
    </location>
</feature>
<accession>A0A934QJR8</accession>
<comment type="caution">
    <text evidence="6">The sequence shown here is derived from an EMBL/GenBank/DDBJ whole genome shotgun (WGS) entry which is preliminary data.</text>
</comment>
<dbReference type="Proteomes" id="UP000778970">
    <property type="component" value="Unassembled WGS sequence"/>
</dbReference>
<dbReference type="GO" id="GO:0051301">
    <property type="term" value="P:cell division"/>
    <property type="evidence" value="ECO:0007669"/>
    <property type="project" value="UniProtKB-KW"/>
</dbReference>
<dbReference type="Gene3D" id="1.10.10.10">
    <property type="entry name" value="Winged helix-like DNA-binding domain superfamily/Winged helix DNA-binding domain"/>
    <property type="match status" value="2"/>
</dbReference>
<sequence>MTESQFERLRLLEAVLFAAADPKTPGEFARYLPEDADIDALLGELQQLYTNRGIELRRIGNAYAFRTAEDLAGQLRIDREVTRKLSRAAVETLAIVAYHQPVTRGEIEEIRGVSLNKGTLDTLLEAEFIRPRGRRQTPGRPVTWCTTQNFLDHFGLSEIKDLPGLEELKASGLIDQRPAMASLSARGLLGEAAEQEGDDDQAGDDEDSEEALDPAFGEDLLDDGEGADTQESDDSAPPR</sequence>
<gene>
    <name evidence="6" type="primary">scpB</name>
    <name evidence="6" type="ORF">CKO21_10850</name>
</gene>
<dbReference type="NCBIfam" id="TIGR00281">
    <property type="entry name" value="SMC-Scp complex subunit ScpB"/>
    <property type="match status" value="1"/>
</dbReference>
<keyword evidence="3" id="KW-0159">Chromosome partition</keyword>
<evidence type="ECO:0000313" key="6">
    <source>
        <dbReference type="EMBL" id="MBK1697740.1"/>
    </source>
</evidence>
<keyword evidence="2" id="KW-0132">Cell division</keyword>
<dbReference type="InterPro" id="IPR036390">
    <property type="entry name" value="WH_DNA-bd_sf"/>
</dbReference>
<dbReference type="EMBL" id="NRRE01000026">
    <property type="protein sequence ID" value="MBK1697740.1"/>
    <property type="molecule type" value="Genomic_DNA"/>
</dbReference>
<feature type="compositionally biased region" description="Acidic residues" evidence="5">
    <location>
        <begin position="219"/>
        <end position="239"/>
    </location>
</feature>
<dbReference type="Pfam" id="PF04079">
    <property type="entry name" value="SMC_ScpB"/>
    <property type="match status" value="1"/>
</dbReference>
<organism evidence="6 7">
    <name type="scientific">Rhodovibrio salinarum</name>
    <dbReference type="NCBI Taxonomy" id="1087"/>
    <lineage>
        <taxon>Bacteria</taxon>
        <taxon>Pseudomonadati</taxon>
        <taxon>Pseudomonadota</taxon>
        <taxon>Alphaproteobacteria</taxon>
        <taxon>Rhodospirillales</taxon>
        <taxon>Rhodovibrionaceae</taxon>
        <taxon>Rhodovibrio</taxon>
    </lineage>
</organism>
<keyword evidence="4" id="KW-0131">Cell cycle</keyword>
<dbReference type="SUPFAM" id="SSF46785">
    <property type="entry name" value="Winged helix' DNA-binding domain"/>
    <property type="match status" value="2"/>
</dbReference>
<protein>
    <submittedName>
        <fullName evidence="6">SMC-Scp complex subunit ScpB</fullName>
    </submittedName>
</protein>
<evidence type="ECO:0000256" key="3">
    <source>
        <dbReference type="ARBA" id="ARBA00022829"/>
    </source>
</evidence>
<dbReference type="AlphaFoldDB" id="A0A934QJR8"/>
<reference evidence="6" key="2">
    <citation type="journal article" date="2020" name="Microorganisms">
        <title>Osmotic Adaptation and Compatible Solute Biosynthesis of Phototrophic Bacteria as Revealed from Genome Analyses.</title>
        <authorList>
            <person name="Imhoff J.F."/>
            <person name="Rahn T."/>
            <person name="Kunzel S."/>
            <person name="Keller A."/>
            <person name="Neulinger S.C."/>
        </authorList>
    </citation>
    <scope>NUCLEOTIDE SEQUENCE</scope>
    <source>
        <strain evidence="6">DSM 9154</strain>
    </source>
</reference>
<dbReference type="PANTHER" id="PTHR34298">
    <property type="entry name" value="SEGREGATION AND CONDENSATION PROTEIN B"/>
    <property type="match status" value="1"/>
</dbReference>
<feature type="compositionally biased region" description="Acidic residues" evidence="5">
    <location>
        <begin position="193"/>
        <end position="212"/>
    </location>
</feature>
<name>A0A934QJR8_9PROT</name>
<reference evidence="6" key="1">
    <citation type="submission" date="2017-08" db="EMBL/GenBank/DDBJ databases">
        <authorList>
            <person name="Imhoff J.F."/>
            <person name="Rahn T."/>
            <person name="Kuenzel S."/>
            <person name="Neulinger S.C."/>
        </authorList>
    </citation>
    <scope>NUCLEOTIDE SEQUENCE</scope>
    <source>
        <strain evidence="6">DSM 9154</strain>
    </source>
</reference>
<dbReference type="GO" id="GO:0051304">
    <property type="term" value="P:chromosome separation"/>
    <property type="evidence" value="ECO:0007669"/>
    <property type="project" value="InterPro"/>
</dbReference>
<evidence type="ECO:0000256" key="2">
    <source>
        <dbReference type="ARBA" id="ARBA00022618"/>
    </source>
</evidence>
<dbReference type="InterPro" id="IPR036388">
    <property type="entry name" value="WH-like_DNA-bd_sf"/>
</dbReference>
<dbReference type="RefSeq" id="WP_051432132.1">
    <property type="nucleotide sequence ID" value="NZ_NRRE01000026.1"/>
</dbReference>
<keyword evidence="1" id="KW-0963">Cytoplasm</keyword>
<evidence type="ECO:0000256" key="4">
    <source>
        <dbReference type="ARBA" id="ARBA00023306"/>
    </source>
</evidence>
<evidence type="ECO:0000313" key="7">
    <source>
        <dbReference type="Proteomes" id="UP000778970"/>
    </source>
</evidence>
<dbReference type="PANTHER" id="PTHR34298:SF2">
    <property type="entry name" value="SEGREGATION AND CONDENSATION PROTEIN B"/>
    <property type="match status" value="1"/>
</dbReference>